<gene>
    <name evidence="4" type="ORF">EIZ62_18080</name>
</gene>
<protein>
    <submittedName>
        <fullName evidence="4">Glycosyltransferase family 2 protein</fullName>
    </submittedName>
</protein>
<dbReference type="CDD" id="cd06423">
    <property type="entry name" value="CESA_like"/>
    <property type="match status" value="1"/>
</dbReference>
<dbReference type="Proteomes" id="UP000422572">
    <property type="component" value="Chromosome"/>
</dbReference>
<dbReference type="GO" id="GO:0016740">
    <property type="term" value="F:transferase activity"/>
    <property type="evidence" value="ECO:0007669"/>
    <property type="project" value="UniProtKB-KW"/>
</dbReference>
<feature type="domain" description="Glycosyltransferase 2-like" evidence="3">
    <location>
        <begin position="29"/>
        <end position="184"/>
    </location>
</feature>
<name>A0A6I6FLS6_9ACTN</name>
<keyword evidence="4" id="KW-0808">Transferase</keyword>
<dbReference type="AlphaFoldDB" id="A0A6I6FLS6"/>
<feature type="region of interest" description="Disordered" evidence="1">
    <location>
        <begin position="1"/>
        <end position="23"/>
    </location>
</feature>
<keyword evidence="2" id="KW-0812">Transmembrane</keyword>
<feature type="transmembrane region" description="Helical" evidence="2">
    <location>
        <begin position="299"/>
        <end position="318"/>
    </location>
</feature>
<evidence type="ECO:0000259" key="3">
    <source>
        <dbReference type="Pfam" id="PF00535"/>
    </source>
</evidence>
<dbReference type="PANTHER" id="PTHR43630">
    <property type="entry name" value="POLY-BETA-1,6-N-ACETYL-D-GLUCOSAMINE SYNTHASE"/>
    <property type="match status" value="1"/>
</dbReference>
<keyword evidence="5" id="KW-1185">Reference proteome</keyword>
<dbReference type="KEGG" id="sfic:EIZ62_18080"/>
<dbReference type="Gene3D" id="3.90.550.10">
    <property type="entry name" value="Spore Coat Polysaccharide Biosynthesis Protein SpsA, Chain A"/>
    <property type="match status" value="1"/>
</dbReference>
<feature type="transmembrane region" description="Helical" evidence="2">
    <location>
        <begin position="262"/>
        <end position="287"/>
    </location>
</feature>
<evidence type="ECO:0000313" key="5">
    <source>
        <dbReference type="Proteomes" id="UP000422572"/>
    </source>
</evidence>
<dbReference type="Pfam" id="PF00535">
    <property type="entry name" value="Glycos_transf_2"/>
    <property type="match status" value="1"/>
</dbReference>
<keyword evidence="2" id="KW-0472">Membrane</keyword>
<evidence type="ECO:0000256" key="2">
    <source>
        <dbReference type="SAM" id="Phobius"/>
    </source>
</evidence>
<dbReference type="SUPFAM" id="SSF53448">
    <property type="entry name" value="Nucleotide-diphospho-sugar transferases"/>
    <property type="match status" value="1"/>
</dbReference>
<keyword evidence="2" id="KW-1133">Transmembrane helix</keyword>
<dbReference type="OrthoDB" id="2676521at2"/>
<feature type="compositionally biased region" description="Polar residues" evidence="1">
    <location>
        <begin position="1"/>
        <end position="11"/>
    </location>
</feature>
<dbReference type="InterPro" id="IPR001173">
    <property type="entry name" value="Glyco_trans_2-like"/>
</dbReference>
<accession>A0A6I6FLS6</accession>
<organism evidence="4 5">
    <name type="scientific">Streptomyces ficellus</name>
    <dbReference type="NCBI Taxonomy" id="1977088"/>
    <lineage>
        <taxon>Bacteria</taxon>
        <taxon>Bacillati</taxon>
        <taxon>Actinomycetota</taxon>
        <taxon>Actinomycetes</taxon>
        <taxon>Kitasatosporales</taxon>
        <taxon>Streptomycetaceae</taxon>
        <taxon>Streptomyces</taxon>
    </lineage>
</organism>
<dbReference type="EMBL" id="CP034279">
    <property type="protein sequence ID" value="QGV79929.1"/>
    <property type="molecule type" value="Genomic_DNA"/>
</dbReference>
<evidence type="ECO:0000256" key="1">
    <source>
        <dbReference type="SAM" id="MobiDB-lite"/>
    </source>
</evidence>
<reference evidence="4 5" key="1">
    <citation type="submission" date="2018-12" db="EMBL/GenBank/DDBJ databases">
        <title>Complete genome sequence of Streptomyces ficellus NRRL8067, the producer of ficellomycin, feldamycin and nojirimycin.</title>
        <authorList>
            <person name="Zhang H."/>
            <person name="Yue R."/>
            <person name="Liu Y."/>
            <person name="Li M."/>
            <person name="Mu H."/>
            <person name="Zhang J."/>
        </authorList>
    </citation>
    <scope>NUCLEOTIDE SEQUENCE [LARGE SCALE GENOMIC DNA]</scope>
    <source>
        <strain evidence="4 5">NRRL 8067</strain>
    </source>
</reference>
<dbReference type="RefSeq" id="WP_156693659.1">
    <property type="nucleotide sequence ID" value="NZ_CP034279.1"/>
</dbReference>
<evidence type="ECO:0000313" key="4">
    <source>
        <dbReference type="EMBL" id="QGV79929.1"/>
    </source>
</evidence>
<sequence length="373" mass="42480">MASTATLTPQDQAAAPGPRPPAKRLSVTALVPAHNEEEGLGDTLESLLHQTDPFDEIIVVDDCSTDRTGDVARSYGVTVVRPERNRGSKAKAQNYGLPHVRTDLVLPVDADTLLAPDYVELVKAPFQEENVAIAAGCVQTRFDDTATERGRCIEYLFGFHFQRPIQNAANSPVVCSGCCSAFRTDELRRFGGFPERTIVEDMDYTWSKQIEGRRAVYVGDAVAWAADPSDLTYLRKQVWRWMAGFFQNVRIHSKDMAFHKPLLLLWILIACWDIVTAPLWYFMPFFLIFVLHQDVGTTMMWWLGFEMVLMWLPLIYAIRRRHLSWLRILRNFPFVYMNKAVNVFYAWKALLVELIGVPLKLTQGLVTYEKGRA</sequence>
<dbReference type="InterPro" id="IPR029044">
    <property type="entry name" value="Nucleotide-diphossugar_trans"/>
</dbReference>
<dbReference type="PANTHER" id="PTHR43630:SF2">
    <property type="entry name" value="GLYCOSYLTRANSFERASE"/>
    <property type="match status" value="1"/>
</dbReference>
<proteinExistence type="predicted"/>